<protein>
    <submittedName>
        <fullName evidence="2">RHTO0S17e02828g1_1</fullName>
    </submittedName>
</protein>
<evidence type="ECO:0000259" key="1">
    <source>
        <dbReference type="PROSITE" id="PS50011"/>
    </source>
</evidence>
<dbReference type="Gene3D" id="1.10.510.10">
    <property type="entry name" value="Transferase(Phosphotransferase) domain 1"/>
    <property type="match status" value="1"/>
</dbReference>
<name>A0A061BMU2_RHOTO</name>
<reference evidence="2" key="1">
    <citation type="journal article" date="2014" name="Genome Announc.">
        <title>Draft genome sequence of Rhodosporidium toruloides CECT1137, an oleaginous yeast of biotechnological interest.</title>
        <authorList>
            <person name="Morin N."/>
            <person name="Calcas X."/>
            <person name="Devillers H."/>
            <person name="Durrens P."/>
            <person name="Sherman D.J."/>
            <person name="Nicaud J.-M."/>
            <person name="Neuveglise C."/>
        </authorList>
    </citation>
    <scope>NUCLEOTIDE SEQUENCE</scope>
    <source>
        <strain evidence="2">CECT1137</strain>
    </source>
</reference>
<dbReference type="GO" id="GO:0004672">
    <property type="term" value="F:protein kinase activity"/>
    <property type="evidence" value="ECO:0007669"/>
    <property type="project" value="InterPro"/>
</dbReference>
<dbReference type="InterPro" id="IPR011009">
    <property type="entry name" value="Kinase-like_dom_sf"/>
</dbReference>
<dbReference type="GO" id="GO:0005524">
    <property type="term" value="F:ATP binding"/>
    <property type="evidence" value="ECO:0007669"/>
    <property type="project" value="InterPro"/>
</dbReference>
<dbReference type="Pfam" id="PF01636">
    <property type="entry name" value="APH"/>
    <property type="match status" value="1"/>
</dbReference>
<accession>A0A061BMU2</accession>
<dbReference type="InterPro" id="IPR000719">
    <property type="entry name" value="Prot_kinase_dom"/>
</dbReference>
<dbReference type="EMBL" id="LK052952">
    <property type="protein sequence ID" value="CDR48401.1"/>
    <property type="molecule type" value="Genomic_DNA"/>
</dbReference>
<proteinExistence type="predicted"/>
<dbReference type="SUPFAM" id="SSF56112">
    <property type="entry name" value="Protein kinase-like (PK-like)"/>
    <property type="match status" value="1"/>
</dbReference>
<dbReference type="AlphaFoldDB" id="A0A061BMU2"/>
<gene>
    <name evidence="2" type="ORF">RHTO0S_17e02828g</name>
</gene>
<feature type="domain" description="Protein kinase" evidence="1">
    <location>
        <begin position="1"/>
        <end position="138"/>
    </location>
</feature>
<evidence type="ECO:0000313" key="2">
    <source>
        <dbReference type="EMBL" id="CDR48401.1"/>
    </source>
</evidence>
<sequence length="138" mass="15653">MHDCSNQLDRTACLSLSPHLLPDEHVVQEHATCRCFRTHASRAFAGSRRPLRHVRTSHRSAHGRRMGLMWTKLMQLYAAVVDMHKKGIAHGDLAPRNVVVQDGRVKLIDFGEAYPHECKREGEYGELEALREMLGMGV</sequence>
<organism evidence="2">
    <name type="scientific">Rhodotorula toruloides</name>
    <name type="common">Yeast</name>
    <name type="synonym">Rhodosporidium toruloides</name>
    <dbReference type="NCBI Taxonomy" id="5286"/>
    <lineage>
        <taxon>Eukaryota</taxon>
        <taxon>Fungi</taxon>
        <taxon>Dikarya</taxon>
        <taxon>Basidiomycota</taxon>
        <taxon>Pucciniomycotina</taxon>
        <taxon>Microbotryomycetes</taxon>
        <taxon>Sporidiobolales</taxon>
        <taxon>Sporidiobolaceae</taxon>
        <taxon>Rhodotorula</taxon>
    </lineage>
</organism>
<dbReference type="InterPro" id="IPR002575">
    <property type="entry name" value="Aminoglycoside_PTrfase"/>
</dbReference>
<dbReference type="PROSITE" id="PS50011">
    <property type="entry name" value="PROTEIN_KINASE_DOM"/>
    <property type="match status" value="1"/>
</dbReference>